<reference evidence="1 2" key="1">
    <citation type="journal article" date="2018" name="Biotechnol. Adv.">
        <title>Improved genomic resources and new bioinformatic workflow for the carcinogenic parasite Clonorchis sinensis: Biotechnological implications.</title>
        <authorList>
            <person name="Wang D."/>
            <person name="Korhonen P.K."/>
            <person name="Gasser R.B."/>
            <person name="Young N.D."/>
        </authorList>
    </citation>
    <scope>NUCLEOTIDE SEQUENCE [LARGE SCALE GENOMIC DNA]</scope>
    <source>
        <strain evidence="1">Cs-k2</strain>
    </source>
</reference>
<accession>A0A3R7CGP9</accession>
<evidence type="ECO:0000313" key="2">
    <source>
        <dbReference type="Proteomes" id="UP000286415"/>
    </source>
</evidence>
<proteinExistence type="predicted"/>
<comment type="caution">
    <text evidence="1">The sequence shown here is derived from an EMBL/GenBank/DDBJ whole genome shotgun (WGS) entry which is preliminary data.</text>
</comment>
<name>A0A3R7CGP9_CLOSI</name>
<dbReference type="InParanoid" id="A0A3R7CGP9"/>
<keyword evidence="2" id="KW-1185">Reference proteome</keyword>
<dbReference type="AlphaFoldDB" id="A0A3R7CGP9"/>
<dbReference type="OrthoDB" id="10051416at2759"/>
<reference evidence="1 2" key="2">
    <citation type="journal article" date="2021" name="Genomics">
        <title>High-quality reference genome for Clonorchis sinensis.</title>
        <authorList>
            <person name="Young N.D."/>
            <person name="Stroehlein A.J."/>
            <person name="Kinkar L."/>
            <person name="Wang T."/>
            <person name="Sohn W.M."/>
            <person name="Chang B.C.H."/>
            <person name="Kaur P."/>
            <person name="Weisz D."/>
            <person name="Dudchenko O."/>
            <person name="Aiden E.L."/>
            <person name="Korhonen P.K."/>
            <person name="Gasser R.B."/>
        </authorList>
    </citation>
    <scope>NUCLEOTIDE SEQUENCE [LARGE SCALE GENOMIC DNA]</scope>
    <source>
        <strain evidence="1">Cs-k2</strain>
    </source>
</reference>
<dbReference type="EMBL" id="NIRI02000010">
    <property type="protein sequence ID" value="KAG5454481.1"/>
    <property type="molecule type" value="Genomic_DNA"/>
</dbReference>
<gene>
    <name evidence="1" type="ORF">CSKR_113896</name>
</gene>
<sequence>MSLSIPPHPRGQLMQRLERELIGQKVRGLNPTFASRLPLSRREQPGNIPALVVPSDSMAVRHRMRVTYEQFHYISPQLLQIAQATEPLGLEFFHDQMQNKVHCVPTRYLTERAIKICPSDCLEEELEVKRNALLIRLLKILRQPTTDFALLGAHQIGAVPEFPATSCSI</sequence>
<protein>
    <submittedName>
        <fullName evidence="1">Uncharacterized protein</fullName>
    </submittedName>
</protein>
<dbReference type="Proteomes" id="UP000286415">
    <property type="component" value="Unassembled WGS sequence"/>
</dbReference>
<organism evidence="1 2">
    <name type="scientific">Clonorchis sinensis</name>
    <name type="common">Chinese liver fluke</name>
    <dbReference type="NCBI Taxonomy" id="79923"/>
    <lineage>
        <taxon>Eukaryota</taxon>
        <taxon>Metazoa</taxon>
        <taxon>Spiralia</taxon>
        <taxon>Lophotrochozoa</taxon>
        <taxon>Platyhelminthes</taxon>
        <taxon>Trematoda</taxon>
        <taxon>Digenea</taxon>
        <taxon>Opisthorchiida</taxon>
        <taxon>Opisthorchiata</taxon>
        <taxon>Opisthorchiidae</taxon>
        <taxon>Clonorchis</taxon>
    </lineage>
</organism>
<evidence type="ECO:0000313" key="1">
    <source>
        <dbReference type="EMBL" id="KAG5454481.1"/>
    </source>
</evidence>